<reference evidence="2 3" key="1">
    <citation type="journal article" date="2019" name="Commun. Biol.">
        <title>The bagworm genome reveals a unique fibroin gene that provides high tensile strength.</title>
        <authorList>
            <person name="Kono N."/>
            <person name="Nakamura H."/>
            <person name="Ohtoshi R."/>
            <person name="Tomita M."/>
            <person name="Numata K."/>
            <person name="Arakawa K."/>
        </authorList>
    </citation>
    <scope>NUCLEOTIDE SEQUENCE [LARGE SCALE GENOMIC DNA]</scope>
</reference>
<comment type="caution">
    <text evidence="2">The sequence shown here is derived from an EMBL/GenBank/DDBJ whole genome shotgun (WGS) entry which is preliminary data.</text>
</comment>
<dbReference type="AlphaFoldDB" id="A0A4C1ZVS7"/>
<evidence type="ECO:0000313" key="2">
    <source>
        <dbReference type="EMBL" id="GBP91129.1"/>
    </source>
</evidence>
<dbReference type="PANTHER" id="PTHR45749:SF21">
    <property type="entry name" value="DUF4371 DOMAIN-CONTAINING PROTEIN"/>
    <property type="match status" value="1"/>
</dbReference>
<dbReference type="Proteomes" id="UP000299102">
    <property type="component" value="Unassembled WGS sequence"/>
</dbReference>
<dbReference type="EMBL" id="BGZK01002144">
    <property type="protein sequence ID" value="GBP91129.1"/>
    <property type="molecule type" value="Genomic_DNA"/>
</dbReference>
<gene>
    <name evidence="2" type="ORF">EVAR_24081_1</name>
</gene>
<dbReference type="PANTHER" id="PTHR45749">
    <property type="match status" value="1"/>
</dbReference>
<dbReference type="STRING" id="151549.A0A4C1ZVS7"/>
<accession>A0A4C1ZVS7</accession>
<evidence type="ECO:0000313" key="3">
    <source>
        <dbReference type="Proteomes" id="UP000299102"/>
    </source>
</evidence>
<keyword evidence="3" id="KW-1185">Reference proteome</keyword>
<keyword evidence="1" id="KW-0472">Membrane</keyword>
<name>A0A4C1ZVS7_EUMVA</name>
<organism evidence="2 3">
    <name type="scientific">Eumeta variegata</name>
    <name type="common">Bagworm moth</name>
    <name type="synonym">Eumeta japonica</name>
    <dbReference type="NCBI Taxonomy" id="151549"/>
    <lineage>
        <taxon>Eukaryota</taxon>
        <taxon>Metazoa</taxon>
        <taxon>Ecdysozoa</taxon>
        <taxon>Arthropoda</taxon>
        <taxon>Hexapoda</taxon>
        <taxon>Insecta</taxon>
        <taxon>Pterygota</taxon>
        <taxon>Neoptera</taxon>
        <taxon>Endopterygota</taxon>
        <taxon>Lepidoptera</taxon>
        <taxon>Glossata</taxon>
        <taxon>Ditrysia</taxon>
        <taxon>Tineoidea</taxon>
        <taxon>Psychidae</taxon>
        <taxon>Oiketicinae</taxon>
        <taxon>Eumeta</taxon>
    </lineage>
</organism>
<dbReference type="OrthoDB" id="10063284at2759"/>
<sequence>MNLQDGRSQCYDNAAVIAGHRTGVHQRISEKNNLAIFVNCDNHSLNMVGVHAAKQNTIMVTFFGIIESLYVFFSRSTLRWEKLKKSVPVVVKSESETRWSAKVEAVKPVNKYLRYVKNSSRID</sequence>
<keyword evidence="1" id="KW-1133">Transmembrane helix</keyword>
<proteinExistence type="predicted"/>
<protein>
    <submittedName>
        <fullName evidence="2">Uncharacterized protein</fullName>
    </submittedName>
</protein>
<keyword evidence="1" id="KW-0812">Transmembrane</keyword>
<feature type="transmembrane region" description="Helical" evidence="1">
    <location>
        <begin position="56"/>
        <end position="73"/>
    </location>
</feature>
<evidence type="ECO:0000256" key="1">
    <source>
        <dbReference type="SAM" id="Phobius"/>
    </source>
</evidence>